<dbReference type="GO" id="GO:0000287">
    <property type="term" value="F:magnesium ion binding"/>
    <property type="evidence" value="ECO:0007669"/>
    <property type="project" value="InterPro"/>
</dbReference>
<dbReference type="NCBIfam" id="NF006830">
    <property type="entry name" value="PRK09355.1"/>
    <property type="match status" value="1"/>
</dbReference>
<dbReference type="GO" id="GO:0005524">
    <property type="term" value="F:ATP binding"/>
    <property type="evidence" value="ECO:0007669"/>
    <property type="project" value="UniProtKB-KW"/>
</dbReference>
<dbReference type="InterPro" id="IPR000417">
    <property type="entry name" value="Hyethyz_kinase"/>
</dbReference>
<dbReference type="EMBL" id="NSIT01000065">
    <property type="protein sequence ID" value="PJE79491.1"/>
    <property type="molecule type" value="Genomic_DNA"/>
</dbReference>
<evidence type="ECO:0000256" key="4">
    <source>
        <dbReference type="ARBA" id="ARBA00012129"/>
    </source>
</evidence>
<evidence type="ECO:0000256" key="9">
    <source>
        <dbReference type="ARBA" id="ARBA00022840"/>
    </source>
</evidence>
<evidence type="ECO:0000256" key="10">
    <source>
        <dbReference type="ARBA" id="ARBA00022842"/>
    </source>
</evidence>
<sequence>MALDITTCLDNLRSRQPLVHNITNLVVMNVTANALLAIGASPIMAHAIEEVADMVSLSDSLVINTGTITEGRFHSMMRAVKQARQLKKPWVLDPVGAGATAFRLEANRQLLAVGPSVVRGNASEIMALFKGEAGGKGVDSSSSSDTTLDIIREQAELKGMTIAVTGATDYVTDGKQLAKLTNGHPMMSRVTGTGCTATALIGAFLATSSTAFEATVSALACLGISGERAAVECPGPGTLQVRLLDELYGLNAQCIKEYLRLEMI</sequence>
<keyword evidence="11" id="KW-0784">Thiamine biosynthesis</keyword>
<evidence type="ECO:0000256" key="6">
    <source>
        <dbReference type="ARBA" id="ARBA00022723"/>
    </source>
</evidence>
<keyword evidence="7" id="KW-0547">Nucleotide-binding</keyword>
<evidence type="ECO:0000256" key="3">
    <source>
        <dbReference type="ARBA" id="ARBA00004868"/>
    </source>
</evidence>
<dbReference type="Pfam" id="PF02110">
    <property type="entry name" value="HK"/>
    <property type="match status" value="1"/>
</dbReference>
<gene>
    <name evidence="12" type="primary">thiM</name>
    <name evidence="12" type="ORF">CI610_01527</name>
</gene>
<dbReference type="NCBIfam" id="TIGR00694">
    <property type="entry name" value="thiM"/>
    <property type="match status" value="1"/>
</dbReference>
<dbReference type="GO" id="GO:0009228">
    <property type="term" value="P:thiamine biosynthetic process"/>
    <property type="evidence" value="ECO:0007669"/>
    <property type="project" value="UniProtKB-KW"/>
</dbReference>
<comment type="pathway">
    <text evidence="3">Cofactor biosynthesis; thiamine diphosphate biosynthesis; 4-methyl-5-(2-phosphoethyl)-thiazole from 5-(2-hydroxyethyl)-4-methylthiazole: step 1/1.</text>
</comment>
<accession>A0A2H9T8C7</accession>
<evidence type="ECO:0000256" key="5">
    <source>
        <dbReference type="ARBA" id="ARBA00022679"/>
    </source>
</evidence>
<evidence type="ECO:0000256" key="7">
    <source>
        <dbReference type="ARBA" id="ARBA00022741"/>
    </source>
</evidence>
<dbReference type="PRINTS" id="PR01099">
    <property type="entry name" value="HYETHTZKNASE"/>
</dbReference>
<comment type="catalytic activity">
    <reaction evidence="1">
        <text>5-(2-hydroxyethyl)-4-methylthiazole + ATP = 4-methyl-5-(2-phosphooxyethyl)-thiazole + ADP + H(+)</text>
        <dbReference type="Rhea" id="RHEA:24212"/>
        <dbReference type="ChEBI" id="CHEBI:15378"/>
        <dbReference type="ChEBI" id="CHEBI:17957"/>
        <dbReference type="ChEBI" id="CHEBI:30616"/>
        <dbReference type="ChEBI" id="CHEBI:58296"/>
        <dbReference type="ChEBI" id="CHEBI:456216"/>
        <dbReference type="EC" id="2.7.1.50"/>
    </reaction>
</comment>
<comment type="caution">
    <text evidence="12">The sequence shown here is derived from an EMBL/GenBank/DDBJ whole genome shotgun (WGS) entry which is preliminary data.</text>
</comment>
<keyword evidence="6" id="KW-0479">Metal-binding</keyword>
<keyword evidence="10" id="KW-0460">Magnesium</keyword>
<dbReference type="EC" id="2.7.1.50" evidence="4"/>
<dbReference type="CDD" id="cd01170">
    <property type="entry name" value="THZ_kinase"/>
    <property type="match status" value="1"/>
</dbReference>
<dbReference type="UniPathway" id="UPA00060">
    <property type="reaction ID" value="UER00139"/>
</dbReference>
<protein>
    <recommendedName>
        <fullName evidence="4">hydroxyethylthiazole kinase</fullName>
        <ecNumber evidence="4">2.7.1.50</ecNumber>
    </recommendedName>
</protein>
<keyword evidence="5 12" id="KW-0808">Transferase</keyword>
<keyword evidence="9" id="KW-0067">ATP-binding</keyword>
<evidence type="ECO:0000256" key="1">
    <source>
        <dbReference type="ARBA" id="ARBA00001771"/>
    </source>
</evidence>
<keyword evidence="8 12" id="KW-0418">Kinase</keyword>
<dbReference type="HAMAP" id="MF_00228">
    <property type="entry name" value="Thz_kinase"/>
    <property type="match status" value="1"/>
</dbReference>
<evidence type="ECO:0000256" key="2">
    <source>
        <dbReference type="ARBA" id="ARBA00001946"/>
    </source>
</evidence>
<evidence type="ECO:0000256" key="8">
    <source>
        <dbReference type="ARBA" id="ARBA00022777"/>
    </source>
</evidence>
<dbReference type="GO" id="GO:0004417">
    <property type="term" value="F:hydroxyethylthiazole kinase activity"/>
    <property type="evidence" value="ECO:0007669"/>
    <property type="project" value="UniProtKB-EC"/>
</dbReference>
<dbReference type="InterPro" id="IPR029056">
    <property type="entry name" value="Ribokinase-like"/>
</dbReference>
<name>A0A2H9T8C7_9ZZZZ</name>
<proteinExistence type="inferred from homology"/>
<evidence type="ECO:0000313" key="12">
    <source>
        <dbReference type="EMBL" id="PJE79491.1"/>
    </source>
</evidence>
<dbReference type="Gene3D" id="3.40.1190.20">
    <property type="match status" value="1"/>
</dbReference>
<dbReference type="PIRSF" id="PIRSF000513">
    <property type="entry name" value="Thz_kinase"/>
    <property type="match status" value="1"/>
</dbReference>
<dbReference type="AlphaFoldDB" id="A0A2H9T8C7"/>
<evidence type="ECO:0000256" key="11">
    <source>
        <dbReference type="ARBA" id="ARBA00022977"/>
    </source>
</evidence>
<organism evidence="12">
    <name type="scientific">invertebrate metagenome</name>
    <dbReference type="NCBI Taxonomy" id="1711999"/>
    <lineage>
        <taxon>unclassified sequences</taxon>
        <taxon>metagenomes</taxon>
        <taxon>organismal metagenomes</taxon>
    </lineage>
</organism>
<reference evidence="12" key="1">
    <citation type="journal article" date="2017" name="Appl. Environ. Microbiol.">
        <title>Molecular characterization of an Endozoicomonas-like organism causing infection in king scallop Pecten maximus L.</title>
        <authorList>
            <person name="Cano I."/>
            <person name="van Aerle R."/>
            <person name="Ross S."/>
            <person name="Verner-Jeffreys D.W."/>
            <person name="Paley R.K."/>
            <person name="Rimmer G."/>
            <person name="Ryder D."/>
            <person name="Hooper P."/>
            <person name="Stone D."/>
            <person name="Feist S.W."/>
        </authorList>
    </citation>
    <scope>NUCLEOTIDE SEQUENCE</scope>
</reference>
<dbReference type="SUPFAM" id="SSF53613">
    <property type="entry name" value="Ribokinase-like"/>
    <property type="match status" value="1"/>
</dbReference>
<dbReference type="GO" id="GO:0009229">
    <property type="term" value="P:thiamine diphosphate biosynthetic process"/>
    <property type="evidence" value="ECO:0007669"/>
    <property type="project" value="UniProtKB-UniPathway"/>
</dbReference>
<comment type="cofactor">
    <cofactor evidence="2">
        <name>Mg(2+)</name>
        <dbReference type="ChEBI" id="CHEBI:18420"/>
    </cofactor>
</comment>